<evidence type="ECO:0000259" key="1">
    <source>
        <dbReference type="PROSITE" id="PS50878"/>
    </source>
</evidence>
<dbReference type="AlphaFoldDB" id="A0AAW1KS26"/>
<proteinExistence type="predicted"/>
<dbReference type="EMBL" id="JBDFQZ010000005">
    <property type="protein sequence ID" value="KAK9723757.1"/>
    <property type="molecule type" value="Genomic_DNA"/>
</dbReference>
<comment type="caution">
    <text evidence="2">The sequence shown here is derived from an EMBL/GenBank/DDBJ whole genome shotgun (WGS) entry which is preliminary data.</text>
</comment>
<dbReference type="InterPro" id="IPR000477">
    <property type="entry name" value="RT_dom"/>
</dbReference>
<dbReference type="Proteomes" id="UP001443914">
    <property type="component" value="Unassembled WGS sequence"/>
</dbReference>
<sequence length="237" mass="26953">MFADDLLLFCKGDVQSLMLILRTFSTFSTASGLTMSKGKSNAYFNGVAAGLKTEILQVSGLVEGSLPFKYLGVPIKTTRLTTQECKPLIDKIVNRIRGLGTRKLSYAGRLVLIKAVLKSLHNYWAMMFILPSGVIARIETICRNFLWDGGVDFKRSPLVSWDKNFSPSTTSTWYWRKICQIKDLFADAYQQNQWENQTGKEYTIAKGYEWIRDKGQKVSWTSLVWNSWTIPKHSLLA</sequence>
<dbReference type="PANTHER" id="PTHR33116:SF80">
    <property type="entry name" value="REVERSE TRANSCRIPTASE ZINC-BINDING DOMAIN-CONTAINING PROTEIN"/>
    <property type="match status" value="1"/>
</dbReference>
<feature type="domain" description="Reverse transcriptase" evidence="1">
    <location>
        <begin position="1"/>
        <end position="75"/>
    </location>
</feature>
<reference evidence="2" key="1">
    <citation type="submission" date="2024-03" db="EMBL/GenBank/DDBJ databases">
        <title>WGS assembly of Saponaria officinalis var. Norfolk2.</title>
        <authorList>
            <person name="Jenkins J."/>
            <person name="Shu S."/>
            <person name="Grimwood J."/>
            <person name="Barry K."/>
            <person name="Goodstein D."/>
            <person name="Schmutz J."/>
            <person name="Leebens-Mack J."/>
            <person name="Osbourn A."/>
        </authorList>
    </citation>
    <scope>NUCLEOTIDE SEQUENCE [LARGE SCALE GENOMIC DNA]</scope>
    <source>
        <strain evidence="2">JIC</strain>
    </source>
</reference>
<dbReference type="PANTHER" id="PTHR33116">
    <property type="entry name" value="REVERSE TRANSCRIPTASE ZINC-BINDING DOMAIN-CONTAINING PROTEIN-RELATED-RELATED"/>
    <property type="match status" value="1"/>
</dbReference>
<name>A0AAW1KS26_SAPOF</name>
<keyword evidence="3" id="KW-1185">Reference proteome</keyword>
<evidence type="ECO:0000313" key="2">
    <source>
        <dbReference type="EMBL" id="KAK9723757.1"/>
    </source>
</evidence>
<gene>
    <name evidence="2" type="ORF">RND81_05G023300</name>
</gene>
<evidence type="ECO:0000313" key="3">
    <source>
        <dbReference type="Proteomes" id="UP001443914"/>
    </source>
</evidence>
<protein>
    <recommendedName>
        <fullName evidence="1">Reverse transcriptase domain-containing protein</fullName>
    </recommendedName>
</protein>
<accession>A0AAW1KS26</accession>
<organism evidence="2 3">
    <name type="scientific">Saponaria officinalis</name>
    <name type="common">Common soapwort</name>
    <name type="synonym">Lychnis saponaria</name>
    <dbReference type="NCBI Taxonomy" id="3572"/>
    <lineage>
        <taxon>Eukaryota</taxon>
        <taxon>Viridiplantae</taxon>
        <taxon>Streptophyta</taxon>
        <taxon>Embryophyta</taxon>
        <taxon>Tracheophyta</taxon>
        <taxon>Spermatophyta</taxon>
        <taxon>Magnoliopsida</taxon>
        <taxon>eudicotyledons</taxon>
        <taxon>Gunneridae</taxon>
        <taxon>Pentapetalae</taxon>
        <taxon>Caryophyllales</taxon>
        <taxon>Caryophyllaceae</taxon>
        <taxon>Caryophylleae</taxon>
        <taxon>Saponaria</taxon>
    </lineage>
</organism>
<dbReference type="PROSITE" id="PS50878">
    <property type="entry name" value="RT_POL"/>
    <property type="match status" value="1"/>
</dbReference>